<accession>A0ABQ7NC06</accession>
<evidence type="ECO:0000259" key="7">
    <source>
        <dbReference type="Pfam" id="PF00892"/>
    </source>
</evidence>
<feature type="domain" description="EamA" evidence="7">
    <location>
        <begin position="11"/>
        <end position="149"/>
    </location>
</feature>
<evidence type="ECO:0000256" key="2">
    <source>
        <dbReference type="ARBA" id="ARBA00007635"/>
    </source>
</evidence>
<dbReference type="Pfam" id="PF00892">
    <property type="entry name" value="EamA"/>
    <property type="match status" value="1"/>
</dbReference>
<feature type="transmembrane region" description="Helical" evidence="6">
    <location>
        <begin position="251"/>
        <end position="272"/>
    </location>
</feature>
<evidence type="ECO:0000256" key="5">
    <source>
        <dbReference type="ARBA" id="ARBA00023136"/>
    </source>
</evidence>
<sequence>MKFQKARPFIAIVFIQFLYALMSIVAKLALNQGMSPHVLVAYRMAVATALITPFALILERNSRPRLTFKILFQISILSLFEPVVEQNLYYSGMKLTTATFTSALCNALPAITFIMACIFKLEKVIIKRRHSQAKLAGTMVAIGGAMLMTFVKGNVIELPWTSKSRSYNGQSHVMNTPKQEDTGKGSIMLVASCFTWSCYIILQANILNSYQAELSLTALMCCMGMLEATGLVSGLSYYITGWASKERGPVFVSAFNPLSMVIVAILSSFIFLEKMYIGRVVGSVVIVIGIYLVLWGKSKEKVGDLLPKAGCAGTVVKLEEQKVLTHDNNQVVHKSDKIMIPKAPTKSQESV</sequence>
<dbReference type="InterPro" id="IPR037185">
    <property type="entry name" value="EmrE-like"/>
</dbReference>
<protein>
    <recommendedName>
        <fullName evidence="6">WAT1-related protein</fullName>
    </recommendedName>
</protein>
<feature type="transmembrane region" description="Helical" evidence="6">
    <location>
        <begin position="100"/>
        <end position="121"/>
    </location>
</feature>
<comment type="caution">
    <text evidence="8">The sequence shown here is derived from an EMBL/GenBank/DDBJ whole genome shotgun (WGS) entry which is preliminary data.</text>
</comment>
<dbReference type="SUPFAM" id="SSF103481">
    <property type="entry name" value="Multidrug resistance efflux transporter EmrE"/>
    <property type="match status" value="2"/>
</dbReference>
<evidence type="ECO:0000256" key="3">
    <source>
        <dbReference type="ARBA" id="ARBA00022692"/>
    </source>
</evidence>
<dbReference type="PANTHER" id="PTHR31218">
    <property type="entry name" value="WAT1-RELATED PROTEIN"/>
    <property type="match status" value="1"/>
</dbReference>
<dbReference type="EMBL" id="JADBGQ010000002">
    <property type="protein sequence ID" value="KAG5408424.1"/>
    <property type="molecule type" value="Genomic_DNA"/>
</dbReference>
<dbReference type="Proteomes" id="UP000823674">
    <property type="component" value="Chromosome A02"/>
</dbReference>
<evidence type="ECO:0000256" key="6">
    <source>
        <dbReference type="RuleBase" id="RU363077"/>
    </source>
</evidence>
<evidence type="ECO:0000256" key="4">
    <source>
        <dbReference type="ARBA" id="ARBA00022989"/>
    </source>
</evidence>
<proteinExistence type="inferred from homology"/>
<feature type="transmembrane region" description="Helical" evidence="6">
    <location>
        <begin position="9"/>
        <end position="28"/>
    </location>
</feature>
<evidence type="ECO:0000256" key="1">
    <source>
        <dbReference type="ARBA" id="ARBA00004141"/>
    </source>
</evidence>
<comment type="similarity">
    <text evidence="2 6">Belongs to the drug/metabolite transporter (DMT) superfamily. Plant drug/metabolite exporter (P-DME) (TC 2.A.7.4) family.</text>
</comment>
<comment type="subcellular location">
    <subcellularLocation>
        <location evidence="1 6">Membrane</location>
        <topology evidence="1 6">Multi-pass membrane protein</topology>
    </subcellularLocation>
</comment>
<evidence type="ECO:0000313" key="9">
    <source>
        <dbReference type="Proteomes" id="UP000823674"/>
    </source>
</evidence>
<dbReference type="InterPro" id="IPR030184">
    <property type="entry name" value="WAT1-related"/>
</dbReference>
<reference evidence="8 9" key="1">
    <citation type="submission" date="2021-03" db="EMBL/GenBank/DDBJ databases">
        <authorList>
            <person name="King G.J."/>
            <person name="Bancroft I."/>
            <person name="Baten A."/>
            <person name="Bloomfield J."/>
            <person name="Borpatragohain P."/>
            <person name="He Z."/>
            <person name="Irish N."/>
            <person name="Irwin J."/>
            <person name="Liu K."/>
            <person name="Mauleon R.P."/>
            <person name="Moore J."/>
            <person name="Morris R."/>
            <person name="Ostergaard L."/>
            <person name="Wang B."/>
            <person name="Wells R."/>
        </authorList>
    </citation>
    <scope>NUCLEOTIDE SEQUENCE [LARGE SCALE GENOMIC DNA]</scope>
    <source>
        <strain evidence="8">R-o-18</strain>
        <tissue evidence="8">Leaf</tissue>
    </source>
</reference>
<keyword evidence="3 6" id="KW-0812">Transmembrane</keyword>
<keyword evidence="9" id="KW-1185">Reference proteome</keyword>
<keyword evidence="5 6" id="KW-0472">Membrane</keyword>
<evidence type="ECO:0000313" key="8">
    <source>
        <dbReference type="EMBL" id="KAG5408424.1"/>
    </source>
</evidence>
<keyword evidence="4 6" id="KW-1133">Transmembrane helix</keyword>
<name>A0ABQ7NC06_BRACM</name>
<feature type="transmembrane region" description="Helical" evidence="6">
    <location>
        <begin position="70"/>
        <end position="88"/>
    </location>
</feature>
<dbReference type="InterPro" id="IPR000620">
    <property type="entry name" value="EamA_dom"/>
</dbReference>
<gene>
    <name evidence="8" type="primary">A02p005630.1_BraROA</name>
    <name evidence="8" type="ORF">IGI04_004743</name>
</gene>
<feature type="transmembrane region" description="Helical" evidence="6">
    <location>
        <begin position="185"/>
        <end position="202"/>
    </location>
</feature>
<feature type="transmembrane region" description="Helical" evidence="6">
    <location>
        <begin position="279"/>
        <end position="296"/>
    </location>
</feature>
<feature type="transmembrane region" description="Helical" evidence="6">
    <location>
        <begin position="214"/>
        <end position="239"/>
    </location>
</feature>
<organism evidence="8 9">
    <name type="scientific">Brassica rapa subsp. trilocularis</name>
    <dbReference type="NCBI Taxonomy" id="1813537"/>
    <lineage>
        <taxon>Eukaryota</taxon>
        <taxon>Viridiplantae</taxon>
        <taxon>Streptophyta</taxon>
        <taxon>Embryophyta</taxon>
        <taxon>Tracheophyta</taxon>
        <taxon>Spermatophyta</taxon>
        <taxon>Magnoliopsida</taxon>
        <taxon>eudicotyledons</taxon>
        <taxon>Gunneridae</taxon>
        <taxon>Pentapetalae</taxon>
        <taxon>rosids</taxon>
        <taxon>malvids</taxon>
        <taxon>Brassicales</taxon>
        <taxon>Brassicaceae</taxon>
        <taxon>Brassiceae</taxon>
        <taxon>Brassica</taxon>
    </lineage>
</organism>
<feature type="transmembrane region" description="Helical" evidence="6">
    <location>
        <begin position="40"/>
        <end position="58"/>
    </location>
</feature>